<reference evidence="2 3" key="1">
    <citation type="submission" date="2019-09" db="EMBL/GenBank/DDBJ databases">
        <authorList>
            <person name="Ou C."/>
        </authorList>
    </citation>
    <scope>NUCLEOTIDE SEQUENCE [LARGE SCALE GENOMIC DNA]</scope>
    <source>
        <strain evidence="2">S2</strain>
        <tissue evidence="2">Leaf</tissue>
    </source>
</reference>
<gene>
    <name evidence="2" type="ORF">D8674_004152</name>
</gene>
<reference evidence="3" key="2">
    <citation type="submission" date="2019-10" db="EMBL/GenBank/DDBJ databases">
        <title>A de novo genome assembly of a pear dwarfing rootstock.</title>
        <authorList>
            <person name="Wang F."/>
            <person name="Wang J."/>
            <person name="Li S."/>
            <person name="Zhang Y."/>
            <person name="Fang M."/>
            <person name="Ma L."/>
            <person name="Zhao Y."/>
            <person name="Jiang S."/>
        </authorList>
    </citation>
    <scope>NUCLEOTIDE SEQUENCE [LARGE SCALE GENOMIC DNA]</scope>
</reference>
<dbReference type="OrthoDB" id="649277at2759"/>
<protein>
    <submittedName>
        <fullName evidence="2">GPI-anchored adhesin-like protein PGA55</fullName>
    </submittedName>
</protein>
<sequence>MSDPVVRSYHGSEGTSELASHPYESVWMANWRCTSCKSETKACGHVSIRYEEAQQHNHGVKKHSLFRGFGEVTEPKRVRNIDEGLGLTESSKKTRKEIWEGQSFPMFNLPPKTSVAQLNQDNSTFHGGLLGESSPPAMPVWIPTDAWALEAAPPPPERQVKYHNFLENNSLADSKSFRDESMRSDSKIVPHQSKGGRTSLSSFLCSEEEINLSNSLLAPRQHATNTCNHAISTLLAHENNFHNNVVSQRSGGSLPRQNEMVLLQHDPSTSSMQQPNYFGKNFLEMQNQPGIGLLSSHASPPEVTRLEKVFHGSGSLPSLQRSVHNIETMRICSTVNADEELSRGPPMFSKTAHHFQITKKTGVNLPEVGQIFGQSTVSTKLKGKAFSDPFGFSTEYGLPPQPRLKLLPYRSSTDTDGVEDVRVVKAQALESSSETDIMDMDAFQDNLLSGVEVSASDKHVESGKKSPKSRSAIASGREENGARLPYTKLPDINQELPDSAEERETSTSRTQSLDVEHLLSHAEHPTNSKSSACPEGSQGPEPSSRWVKRLKLTASQPVYGTKSSKMGEASSSEKVKKSSNTIIKCSMTSSQPATGRFLGKEQMVPDQTAMVLRNHESSPIDSTGKGRNITLSHPWIRRWSKVASQKKSEAVVAFQSQCLKPKVDEFQKKQFPSIAAMALMGKAMSGFHPCEFANKGSFVVWNTKGF</sequence>
<dbReference type="EMBL" id="SMOL01000695">
    <property type="protein sequence ID" value="KAB2603147.1"/>
    <property type="molecule type" value="Genomic_DNA"/>
</dbReference>
<evidence type="ECO:0000256" key="1">
    <source>
        <dbReference type="SAM" id="MobiDB-lite"/>
    </source>
</evidence>
<name>A0A5N5FJM8_9ROSA</name>
<keyword evidence="3" id="KW-1185">Reference proteome</keyword>
<dbReference type="GO" id="GO:0010099">
    <property type="term" value="P:regulation of photomorphogenesis"/>
    <property type="evidence" value="ECO:0007669"/>
    <property type="project" value="InterPro"/>
</dbReference>
<organism evidence="2 3">
    <name type="scientific">Pyrus ussuriensis x Pyrus communis</name>
    <dbReference type="NCBI Taxonomy" id="2448454"/>
    <lineage>
        <taxon>Eukaryota</taxon>
        <taxon>Viridiplantae</taxon>
        <taxon>Streptophyta</taxon>
        <taxon>Embryophyta</taxon>
        <taxon>Tracheophyta</taxon>
        <taxon>Spermatophyta</taxon>
        <taxon>Magnoliopsida</taxon>
        <taxon>eudicotyledons</taxon>
        <taxon>Gunneridae</taxon>
        <taxon>Pentapetalae</taxon>
        <taxon>rosids</taxon>
        <taxon>fabids</taxon>
        <taxon>Rosales</taxon>
        <taxon>Rosaceae</taxon>
        <taxon>Amygdaloideae</taxon>
        <taxon>Maleae</taxon>
        <taxon>Pyrus</taxon>
    </lineage>
</organism>
<proteinExistence type="predicted"/>
<dbReference type="AlphaFoldDB" id="A0A5N5FJM8"/>
<feature type="compositionally biased region" description="Basic and acidic residues" evidence="1">
    <location>
        <begin position="455"/>
        <end position="464"/>
    </location>
</feature>
<dbReference type="Proteomes" id="UP000327157">
    <property type="component" value="Chromosome 10"/>
</dbReference>
<evidence type="ECO:0000313" key="2">
    <source>
        <dbReference type="EMBL" id="KAB2603147.1"/>
    </source>
</evidence>
<comment type="caution">
    <text evidence="2">The sequence shown here is derived from an EMBL/GenBank/DDBJ whole genome shotgun (WGS) entry which is preliminary data.</text>
</comment>
<feature type="compositionally biased region" description="Basic and acidic residues" evidence="1">
    <location>
        <begin position="514"/>
        <end position="526"/>
    </location>
</feature>
<feature type="region of interest" description="Disordered" evidence="1">
    <location>
        <begin position="455"/>
        <end position="547"/>
    </location>
</feature>
<accession>A0A5N5FJM8</accession>
<reference evidence="2 3" key="3">
    <citation type="submission" date="2019-11" db="EMBL/GenBank/DDBJ databases">
        <title>A de novo genome assembly of a pear dwarfing rootstock.</title>
        <authorList>
            <person name="Wang F."/>
            <person name="Wang J."/>
            <person name="Li S."/>
            <person name="Zhang Y."/>
            <person name="Fang M."/>
            <person name="Ma L."/>
            <person name="Zhao Y."/>
            <person name="Jiang S."/>
        </authorList>
    </citation>
    <scope>NUCLEOTIDE SEQUENCE [LARGE SCALE GENOMIC DNA]</scope>
    <source>
        <strain evidence="2">S2</strain>
        <tissue evidence="2">Leaf</tissue>
    </source>
</reference>
<dbReference type="PANTHER" id="PTHR36062">
    <property type="entry name" value="OS01G0687300 PROTEIN"/>
    <property type="match status" value="1"/>
</dbReference>
<dbReference type="InterPro" id="IPR037476">
    <property type="entry name" value="PCH1"/>
</dbReference>
<evidence type="ECO:0000313" key="3">
    <source>
        <dbReference type="Proteomes" id="UP000327157"/>
    </source>
</evidence>
<dbReference type="PANTHER" id="PTHR36062:SF1">
    <property type="entry name" value="OS01G0687300 PROTEIN"/>
    <property type="match status" value="1"/>
</dbReference>